<accession>A0A081C552</accession>
<dbReference type="PANTHER" id="PTHR43619:SF2">
    <property type="entry name" value="S-ADENOSYL-L-METHIONINE-DEPENDENT METHYLTRANSFERASES SUPERFAMILY PROTEIN"/>
    <property type="match status" value="1"/>
</dbReference>
<dbReference type="HOGENOM" id="CLU_056160_3_0_0"/>
<dbReference type="EC" id="2.1.1.-" evidence="4"/>
<comment type="function">
    <text evidence="4">Exhibits S-adenosyl-L-methionine-dependent methyltransferase activity.</text>
</comment>
<dbReference type="NCBIfam" id="TIGR00027">
    <property type="entry name" value="mthyl_TIGR00027"/>
    <property type="match status" value="1"/>
</dbReference>
<evidence type="ECO:0000256" key="2">
    <source>
        <dbReference type="ARBA" id="ARBA00022603"/>
    </source>
</evidence>
<dbReference type="InterPro" id="IPR007213">
    <property type="entry name" value="Ppm1/Ppm2/Tcmp"/>
</dbReference>
<dbReference type="GO" id="GO:0008168">
    <property type="term" value="F:methyltransferase activity"/>
    <property type="evidence" value="ECO:0007669"/>
    <property type="project" value="UniProtKB-UniRule"/>
</dbReference>
<dbReference type="InterPro" id="IPR011610">
    <property type="entry name" value="SAM_mthyl_Trfase_ML2640-like"/>
</dbReference>
<comment type="similarity">
    <text evidence="1 4">Belongs to the UPF0677 family.</text>
</comment>
<dbReference type="EMBL" id="DF820470">
    <property type="protein sequence ID" value="GAK59707.1"/>
    <property type="molecule type" value="Genomic_DNA"/>
</dbReference>
<evidence type="ECO:0000313" key="6">
    <source>
        <dbReference type="Proteomes" id="UP000030661"/>
    </source>
</evidence>
<keyword evidence="6" id="KW-1185">Reference proteome</keyword>
<dbReference type="AlphaFoldDB" id="A0A081C552"/>
<dbReference type="eggNOG" id="COG3315">
    <property type="taxonomic scope" value="Bacteria"/>
</dbReference>
<evidence type="ECO:0000256" key="3">
    <source>
        <dbReference type="ARBA" id="ARBA00022679"/>
    </source>
</evidence>
<dbReference type="Gene3D" id="3.40.50.150">
    <property type="entry name" value="Vaccinia Virus protein VP39"/>
    <property type="match status" value="1"/>
</dbReference>
<sequence>MTNLNASRTAIRTAYIRAAHQLLDAPPRILEDPLAVTLLGPAAVQRINDTVESYQTPERRALRAHVVLRSRFAEDQLATAVQRGVTQYIILGAGFDTFAFRQPVWAQPLQILEVDHAGTQTTKRTQLAAMGITIPENTNFATINFEHESLRDDLLRYHISLDEPTFFSWLGVTMYLKEDAIDAVLKSIATFPAGSEIVLTFAPPPGDSPSPFDQRAAKLGEPWVSYFEPDTLETKLRGAGFSSVEFLSPKEAEDRYFRQRPQDLPIPKRTNIVRAML</sequence>
<gene>
    <name evidence="5" type="ORF">U27_06692</name>
</gene>
<proteinExistence type="inferred from homology"/>
<dbReference type="SUPFAM" id="SSF53335">
    <property type="entry name" value="S-adenosyl-L-methionine-dependent methyltransferases"/>
    <property type="match status" value="1"/>
</dbReference>
<keyword evidence="4" id="KW-0949">S-adenosyl-L-methionine</keyword>
<dbReference type="GO" id="GO:0032259">
    <property type="term" value="P:methylation"/>
    <property type="evidence" value="ECO:0007669"/>
    <property type="project" value="UniProtKB-KW"/>
</dbReference>
<dbReference type="Proteomes" id="UP000030661">
    <property type="component" value="Unassembled WGS sequence"/>
</dbReference>
<organism evidence="5">
    <name type="scientific">Vecturithrix granuli</name>
    <dbReference type="NCBI Taxonomy" id="1499967"/>
    <lineage>
        <taxon>Bacteria</taxon>
        <taxon>Candidatus Moduliflexota</taxon>
        <taxon>Candidatus Vecturitrichia</taxon>
        <taxon>Candidatus Vecturitrichales</taxon>
        <taxon>Candidatus Vecturitrichaceae</taxon>
        <taxon>Candidatus Vecturithrix</taxon>
    </lineage>
</organism>
<keyword evidence="3 5" id="KW-0808">Transferase</keyword>
<dbReference type="Pfam" id="PF04072">
    <property type="entry name" value="LCM"/>
    <property type="match status" value="1"/>
</dbReference>
<dbReference type="PANTHER" id="PTHR43619">
    <property type="entry name" value="S-ADENOSYL-L-METHIONINE-DEPENDENT METHYLTRANSFERASE YKTD-RELATED"/>
    <property type="match status" value="1"/>
</dbReference>
<dbReference type="STRING" id="1499967.U27_06692"/>
<evidence type="ECO:0000313" key="5">
    <source>
        <dbReference type="EMBL" id="GAK59707.1"/>
    </source>
</evidence>
<reference evidence="5" key="1">
    <citation type="journal article" date="2015" name="PeerJ">
        <title>First genomic representation of candidate bacterial phylum KSB3 points to enhanced environmental sensing as a trigger of wastewater bulking.</title>
        <authorList>
            <person name="Sekiguchi Y."/>
            <person name="Ohashi A."/>
            <person name="Parks D.H."/>
            <person name="Yamauchi T."/>
            <person name="Tyson G.W."/>
            <person name="Hugenholtz P."/>
        </authorList>
    </citation>
    <scope>NUCLEOTIDE SEQUENCE [LARGE SCALE GENOMIC DNA]</scope>
</reference>
<protein>
    <recommendedName>
        <fullName evidence="4">S-adenosyl-L-methionine-dependent methyltransferase</fullName>
        <ecNumber evidence="4">2.1.1.-</ecNumber>
    </recommendedName>
</protein>
<evidence type="ECO:0000256" key="4">
    <source>
        <dbReference type="RuleBase" id="RU362030"/>
    </source>
</evidence>
<keyword evidence="2 4" id="KW-0489">Methyltransferase</keyword>
<dbReference type="InterPro" id="IPR029063">
    <property type="entry name" value="SAM-dependent_MTases_sf"/>
</dbReference>
<evidence type="ECO:0000256" key="1">
    <source>
        <dbReference type="ARBA" id="ARBA00008138"/>
    </source>
</evidence>
<name>A0A081C552_VECG1</name>